<sequence>MGIIYLPFFYLLIAVLPYPICILNAFKQILKGRFNLQQDEVVAASIAAFYGMFVICED</sequence>
<dbReference type="OrthoDB" id="10512964at2759"/>
<evidence type="ECO:0000313" key="2">
    <source>
        <dbReference type="EMBL" id="CAK56684.1"/>
    </source>
</evidence>
<evidence type="ECO:0000256" key="1">
    <source>
        <dbReference type="SAM" id="Phobius"/>
    </source>
</evidence>
<keyword evidence="1" id="KW-0472">Membrane</keyword>
<accession>A0BDR7</accession>
<proteinExistence type="predicted"/>
<dbReference type="HOGENOM" id="CLU_2983198_0_0_1"/>
<name>A0BDR7_PARTE</name>
<dbReference type="Proteomes" id="UP000000600">
    <property type="component" value="Unassembled WGS sequence"/>
</dbReference>
<gene>
    <name evidence="2" type="ORF">GSPATT00027714001</name>
</gene>
<dbReference type="InParanoid" id="A0BDR7"/>
<dbReference type="EMBL" id="CT867987">
    <property type="protein sequence ID" value="CAK56684.1"/>
    <property type="molecule type" value="Genomic_DNA"/>
</dbReference>
<feature type="transmembrane region" description="Helical" evidence="1">
    <location>
        <begin position="6"/>
        <end position="26"/>
    </location>
</feature>
<organism evidence="2 3">
    <name type="scientific">Paramecium tetraurelia</name>
    <dbReference type="NCBI Taxonomy" id="5888"/>
    <lineage>
        <taxon>Eukaryota</taxon>
        <taxon>Sar</taxon>
        <taxon>Alveolata</taxon>
        <taxon>Ciliophora</taxon>
        <taxon>Intramacronucleata</taxon>
        <taxon>Oligohymenophorea</taxon>
        <taxon>Peniculida</taxon>
        <taxon>Parameciidae</taxon>
        <taxon>Paramecium</taxon>
    </lineage>
</organism>
<keyword evidence="1" id="KW-1133">Transmembrane helix</keyword>
<keyword evidence="1" id="KW-0812">Transmembrane</keyword>
<dbReference type="KEGG" id="ptm:GSPATT00027714001"/>
<evidence type="ECO:0000313" key="3">
    <source>
        <dbReference type="Proteomes" id="UP000000600"/>
    </source>
</evidence>
<protein>
    <submittedName>
        <fullName evidence="2">Uncharacterized protein</fullName>
    </submittedName>
</protein>
<dbReference type="GeneID" id="5009866"/>
<dbReference type="RefSeq" id="XP_001424082.1">
    <property type="nucleotide sequence ID" value="XM_001424045.1"/>
</dbReference>
<reference evidence="2 3" key="1">
    <citation type="journal article" date="2006" name="Nature">
        <title>Global trends of whole-genome duplications revealed by the ciliate Paramecium tetraurelia.</title>
        <authorList>
            <consortium name="Genoscope"/>
            <person name="Aury J.-M."/>
            <person name="Jaillon O."/>
            <person name="Duret L."/>
            <person name="Noel B."/>
            <person name="Jubin C."/>
            <person name="Porcel B.M."/>
            <person name="Segurens B."/>
            <person name="Daubin V."/>
            <person name="Anthouard V."/>
            <person name="Aiach N."/>
            <person name="Arnaiz O."/>
            <person name="Billaut A."/>
            <person name="Beisson J."/>
            <person name="Blanc I."/>
            <person name="Bouhouche K."/>
            <person name="Camara F."/>
            <person name="Duharcourt S."/>
            <person name="Guigo R."/>
            <person name="Gogendeau D."/>
            <person name="Katinka M."/>
            <person name="Keller A.-M."/>
            <person name="Kissmehl R."/>
            <person name="Klotz C."/>
            <person name="Koll F."/>
            <person name="Le Moue A."/>
            <person name="Lepere C."/>
            <person name="Malinsky S."/>
            <person name="Nowacki M."/>
            <person name="Nowak J.K."/>
            <person name="Plattner H."/>
            <person name="Poulain J."/>
            <person name="Ruiz F."/>
            <person name="Serrano V."/>
            <person name="Zagulski M."/>
            <person name="Dessen P."/>
            <person name="Betermier M."/>
            <person name="Weissenbach J."/>
            <person name="Scarpelli C."/>
            <person name="Schachter V."/>
            <person name="Sperling L."/>
            <person name="Meyer E."/>
            <person name="Cohen J."/>
            <person name="Wincker P."/>
        </authorList>
    </citation>
    <scope>NUCLEOTIDE SEQUENCE [LARGE SCALE GENOMIC DNA]</scope>
    <source>
        <strain evidence="2 3">Stock d4-2</strain>
    </source>
</reference>
<dbReference type="AlphaFoldDB" id="A0BDR7"/>
<keyword evidence="3" id="KW-1185">Reference proteome</keyword>